<dbReference type="InterPro" id="IPR050523">
    <property type="entry name" value="AKR_Detox_Biosynth"/>
</dbReference>
<dbReference type="PANTHER" id="PTHR43364">
    <property type="entry name" value="NADH-SPECIFIC METHYLGLYOXAL REDUCTASE-RELATED"/>
    <property type="match status" value="1"/>
</dbReference>
<evidence type="ECO:0000313" key="4">
    <source>
        <dbReference type="Proteomes" id="UP000011778"/>
    </source>
</evidence>
<proteinExistence type="predicted"/>
<dbReference type="EMBL" id="AFMD02000391">
    <property type="protein sequence ID" value="EMG20654.1"/>
    <property type="molecule type" value="Genomic_DNA"/>
</dbReference>
<dbReference type="Pfam" id="PF00248">
    <property type="entry name" value="Aldo_ket_red"/>
    <property type="match status" value="1"/>
</dbReference>
<evidence type="ECO:0000259" key="2">
    <source>
        <dbReference type="Pfam" id="PF00248"/>
    </source>
</evidence>
<dbReference type="InterPro" id="IPR023210">
    <property type="entry name" value="NADP_OxRdtase_dom"/>
</dbReference>
<dbReference type="Proteomes" id="UP000011778">
    <property type="component" value="Unassembled WGS sequence"/>
</dbReference>
<evidence type="ECO:0000256" key="1">
    <source>
        <dbReference type="ARBA" id="ARBA00023002"/>
    </source>
</evidence>
<dbReference type="PANTHER" id="PTHR43364:SF4">
    <property type="entry name" value="NAD(P)-LINKED OXIDOREDUCTASE SUPERFAMILY PROTEIN"/>
    <property type="match status" value="1"/>
</dbReference>
<gene>
    <name evidence="3" type="ORF">LEP1GSC150_0726</name>
</gene>
<dbReference type="AlphaFoldDB" id="M3H8H1"/>
<accession>M3H8H1</accession>
<name>M3H8H1_LEPIT</name>
<protein>
    <submittedName>
        <fullName evidence="3">Oxidoreductase, aldo/keto reductase domain protein</fullName>
    </submittedName>
</protein>
<dbReference type="InterPro" id="IPR036812">
    <property type="entry name" value="NAD(P)_OxRdtase_dom_sf"/>
</dbReference>
<dbReference type="GO" id="GO:0016491">
    <property type="term" value="F:oxidoreductase activity"/>
    <property type="evidence" value="ECO:0007669"/>
    <property type="project" value="UniProtKB-KW"/>
</dbReference>
<dbReference type="SUPFAM" id="SSF51430">
    <property type="entry name" value="NAD(P)-linked oxidoreductase"/>
    <property type="match status" value="1"/>
</dbReference>
<dbReference type="GO" id="GO:0005829">
    <property type="term" value="C:cytosol"/>
    <property type="evidence" value="ECO:0007669"/>
    <property type="project" value="TreeGrafter"/>
</dbReference>
<dbReference type="Gene3D" id="3.20.20.100">
    <property type="entry name" value="NADP-dependent oxidoreductase domain"/>
    <property type="match status" value="1"/>
</dbReference>
<comment type="caution">
    <text evidence="3">The sequence shown here is derived from an EMBL/GenBank/DDBJ whole genome shotgun (WGS) entry which is preliminary data.</text>
</comment>
<reference evidence="3 4" key="1">
    <citation type="submission" date="2013-02" db="EMBL/GenBank/DDBJ databases">
        <authorList>
            <person name="Harkins D.M."/>
            <person name="Durkin A.S."/>
            <person name="Brinkac L.M."/>
            <person name="Haft D.H."/>
            <person name="Selengut J.D."/>
            <person name="Sanka R."/>
            <person name="DePew J."/>
            <person name="Purushe J."/>
            <person name="Tulsiani S.M."/>
            <person name="Graham G.C."/>
            <person name="Burns M.-A."/>
            <person name="Dohnt M.F."/>
            <person name="Smythe L.D."/>
            <person name="McKay D.B."/>
            <person name="Craig S.B."/>
            <person name="Vinetz J.M."/>
            <person name="Sutton G.G."/>
            <person name="Nierman W.C."/>
            <person name="Fouts D.E."/>
        </authorList>
    </citation>
    <scope>NUCLEOTIDE SEQUENCE [LARGE SCALE GENOMIC DNA]</scope>
    <source>
        <strain evidence="3 4">LT2050</strain>
    </source>
</reference>
<evidence type="ECO:0000313" key="3">
    <source>
        <dbReference type="EMBL" id="EMG20654.1"/>
    </source>
</evidence>
<feature type="domain" description="NADP-dependent oxidoreductase" evidence="2">
    <location>
        <begin position="8"/>
        <end position="78"/>
    </location>
</feature>
<organism evidence="3 4">
    <name type="scientific">Leptospira interrogans serovar Copenhageni str. LT2050</name>
    <dbReference type="NCBI Taxonomy" id="1001598"/>
    <lineage>
        <taxon>Bacteria</taxon>
        <taxon>Pseudomonadati</taxon>
        <taxon>Spirochaetota</taxon>
        <taxon>Spirochaetia</taxon>
        <taxon>Leptospirales</taxon>
        <taxon>Leptospiraceae</taxon>
        <taxon>Leptospira</taxon>
    </lineage>
</organism>
<keyword evidence="1" id="KW-0560">Oxidoreductase</keyword>
<sequence>MAHRFLNEGTLASTQKLMKIAQEAGMSVTVLAVAWSKQHDYVASTIIGANTVEQLEESLKAKNVILSEDVLKKIDEVSKEIPYPMG</sequence>